<keyword evidence="2" id="KW-1133">Transmembrane helix</keyword>
<feature type="transmembrane region" description="Helical" evidence="2">
    <location>
        <begin position="254"/>
        <end position="277"/>
    </location>
</feature>
<dbReference type="EMBL" id="KN817528">
    <property type="protein sequence ID" value="KJA26435.1"/>
    <property type="molecule type" value="Genomic_DNA"/>
</dbReference>
<feature type="compositionally biased region" description="Pro residues" evidence="1">
    <location>
        <begin position="16"/>
        <end position="28"/>
    </location>
</feature>
<dbReference type="Proteomes" id="UP000054270">
    <property type="component" value="Unassembled WGS sequence"/>
</dbReference>
<dbReference type="AlphaFoldDB" id="A0A0D2Q4A2"/>
<organism evidence="3 4">
    <name type="scientific">Hypholoma sublateritium (strain FD-334 SS-4)</name>
    <dbReference type="NCBI Taxonomy" id="945553"/>
    <lineage>
        <taxon>Eukaryota</taxon>
        <taxon>Fungi</taxon>
        <taxon>Dikarya</taxon>
        <taxon>Basidiomycota</taxon>
        <taxon>Agaricomycotina</taxon>
        <taxon>Agaricomycetes</taxon>
        <taxon>Agaricomycetidae</taxon>
        <taxon>Agaricales</taxon>
        <taxon>Agaricineae</taxon>
        <taxon>Strophariaceae</taxon>
        <taxon>Hypholoma</taxon>
    </lineage>
</organism>
<name>A0A0D2Q4A2_HYPSF</name>
<evidence type="ECO:0000256" key="1">
    <source>
        <dbReference type="SAM" id="MobiDB-lite"/>
    </source>
</evidence>
<evidence type="ECO:0000313" key="3">
    <source>
        <dbReference type="EMBL" id="KJA26435.1"/>
    </source>
</evidence>
<feature type="compositionally biased region" description="Basic and acidic residues" evidence="1">
    <location>
        <begin position="1"/>
        <end position="11"/>
    </location>
</feature>
<proteinExistence type="predicted"/>
<evidence type="ECO:0000256" key="2">
    <source>
        <dbReference type="SAM" id="Phobius"/>
    </source>
</evidence>
<protein>
    <submittedName>
        <fullName evidence="3">Uncharacterized protein</fullName>
    </submittedName>
</protein>
<evidence type="ECO:0000313" key="4">
    <source>
        <dbReference type="Proteomes" id="UP000054270"/>
    </source>
</evidence>
<feature type="region of interest" description="Disordered" evidence="1">
    <location>
        <begin position="1"/>
        <end position="42"/>
    </location>
</feature>
<reference evidence="4" key="1">
    <citation type="submission" date="2014-04" db="EMBL/GenBank/DDBJ databases">
        <title>Evolutionary Origins and Diversification of the Mycorrhizal Mutualists.</title>
        <authorList>
            <consortium name="DOE Joint Genome Institute"/>
            <consortium name="Mycorrhizal Genomics Consortium"/>
            <person name="Kohler A."/>
            <person name="Kuo A."/>
            <person name="Nagy L.G."/>
            <person name="Floudas D."/>
            <person name="Copeland A."/>
            <person name="Barry K.W."/>
            <person name="Cichocki N."/>
            <person name="Veneault-Fourrey C."/>
            <person name="LaButti K."/>
            <person name="Lindquist E.A."/>
            <person name="Lipzen A."/>
            <person name="Lundell T."/>
            <person name="Morin E."/>
            <person name="Murat C."/>
            <person name="Riley R."/>
            <person name="Ohm R."/>
            <person name="Sun H."/>
            <person name="Tunlid A."/>
            <person name="Henrissat B."/>
            <person name="Grigoriev I.V."/>
            <person name="Hibbett D.S."/>
            <person name="Martin F."/>
        </authorList>
    </citation>
    <scope>NUCLEOTIDE SEQUENCE [LARGE SCALE GENOMIC DNA]</scope>
    <source>
        <strain evidence="4">FD-334 SS-4</strain>
    </source>
</reference>
<keyword evidence="2" id="KW-0812">Transmembrane</keyword>
<gene>
    <name evidence="3" type="ORF">HYPSUDRAFT_199154</name>
</gene>
<accession>A0A0D2Q4A2</accession>
<keyword evidence="4" id="KW-1185">Reference proteome</keyword>
<sequence length="440" mass="49233">MFRILKTDSRSKSPAPTDPPATDPPTIDPPQKDEDDDSDDDMFYDIDDDVDTFLVKSLTGKTPSIVFDSGLSVKSQELPKPQLAYPEAVETATDNNATRISAVRHSPDIPSIMSILTEEYKNETVEALYRSSHLQGHISAKLVSKRGNKFGVVDGEPQFSSEVPGGASAANPLWELFTRTLKHGISTQAFNVVSGGIWNTRMQVDPIIESIAGFDWFKRLFKEVESGPLGLYFTRWKKFTPWDFKTPIRSASGFIYWFAIQVAVALGDLQVAIFSYVRRAARRSLQKYETAGYKMSDWEEEGQYTVGREATDLLRRTGLKLTKKVILVLGCRNIAIGARRFYVNVDPFDLPYTILALAAATVEMELRALRRLAPTGGELGPPSGHLTILEEKVLKKHRENLMLQQISPIPELSAVIYGIRQSFRIYKLSKKLTSADVYGK</sequence>
<keyword evidence="2" id="KW-0472">Membrane</keyword>
<feature type="compositionally biased region" description="Acidic residues" evidence="1">
    <location>
        <begin position="33"/>
        <end position="42"/>
    </location>
</feature>